<dbReference type="Proteomes" id="UP000737402">
    <property type="component" value="Unassembled WGS sequence"/>
</dbReference>
<organism evidence="2 3">
    <name type="scientific">Sutcliffiella tianshenii</name>
    <dbReference type="NCBI Taxonomy" id="1463404"/>
    <lineage>
        <taxon>Bacteria</taxon>
        <taxon>Bacillati</taxon>
        <taxon>Bacillota</taxon>
        <taxon>Bacilli</taxon>
        <taxon>Bacillales</taxon>
        <taxon>Bacillaceae</taxon>
        <taxon>Sutcliffiella</taxon>
    </lineage>
</organism>
<proteinExistence type="predicted"/>
<evidence type="ECO:0000259" key="1">
    <source>
        <dbReference type="Pfam" id="PF14534"/>
    </source>
</evidence>
<name>A0ABS2NWT8_9BACI</name>
<accession>A0ABS2NWT8</accession>
<protein>
    <recommendedName>
        <fullName evidence="1">DUF4440 domain-containing protein</fullName>
    </recommendedName>
</protein>
<evidence type="ECO:0000313" key="2">
    <source>
        <dbReference type="EMBL" id="MBM7619136.1"/>
    </source>
</evidence>
<sequence>MMFIKDVVEEYFSAWDRAFITKDPSEIKSFMSEKFVGYWAHSGLDRPQEYDYHYDLVSVLNQYQDATKNFKVESISPRKNGQEYIVMGCETAVISGAEYPAKCMFIWREENHEWKLIREYIELER</sequence>
<dbReference type="InterPro" id="IPR027843">
    <property type="entry name" value="DUF4440"/>
</dbReference>
<dbReference type="Gene3D" id="3.10.450.50">
    <property type="match status" value="1"/>
</dbReference>
<dbReference type="EMBL" id="JAFBED010000002">
    <property type="protein sequence ID" value="MBM7619136.1"/>
    <property type="molecule type" value="Genomic_DNA"/>
</dbReference>
<dbReference type="InterPro" id="IPR032710">
    <property type="entry name" value="NTF2-like_dom_sf"/>
</dbReference>
<dbReference type="Pfam" id="PF14534">
    <property type="entry name" value="DUF4440"/>
    <property type="match status" value="1"/>
</dbReference>
<dbReference type="SUPFAM" id="SSF54427">
    <property type="entry name" value="NTF2-like"/>
    <property type="match status" value="1"/>
</dbReference>
<reference evidence="2 3" key="1">
    <citation type="submission" date="2021-01" db="EMBL/GenBank/DDBJ databases">
        <title>Genomic Encyclopedia of Type Strains, Phase IV (KMG-IV): sequencing the most valuable type-strain genomes for metagenomic binning, comparative biology and taxonomic classification.</title>
        <authorList>
            <person name="Goeker M."/>
        </authorList>
    </citation>
    <scope>NUCLEOTIDE SEQUENCE [LARGE SCALE GENOMIC DNA]</scope>
    <source>
        <strain evidence="2 3">DSM 25879</strain>
    </source>
</reference>
<evidence type="ECO:0000313" key="3">
    <source>
        <dbReference type="Proteomes" id="UP000737402"/>
    </source>
</evidence>
<feature type="domain" description="DUF4440" evidence="1">
    <location>
        <begin position="10"/>
        <end position="116"/>
    </location>
</feature>
<gene>
    <name evidence="2" type="ORF">JOC95_000985</name>
</gene>
<comment type="caution">
    <text evidence="2">The sequence shown here is derived from an EMBL/GenBank/DDBJ whole genome shotgun (WGS) entry which is preliminary data.</text>
</comment>
<keyword evidence="3" id="KW-1185">Reference proteome</keyword>